<feature type="compositionally biased region" description="Basic and acidic residues" evidence="7">
    <location>
        <begin position="1"/>
        <end position="13"/>
    </location>
</feature>
<feature type="transmembrane region" description="Helical" evidence="8">
    <location>
        <begin position="205"/>
        <end position="223"/>
    </location>
</feature>
<evidence type="ECO:0000256" key="6">
    <source>
        <dbReference type="ARBA" id="ARBA00023136"/>
    </source>
</evidence>
<feature type="domain" description="ABC transporter" evidence="9">
    <location>
        <begin position="384"/>
        <end position="624"/>
    </location>
</feature>
<dbReference type="RefSeq" id="WP_340469839.1">
    <property type="nucleotide sequence ID" value="NZ_JBANBB010000002.1"/>
</dbReference>
<keyword evidence="2 8" id="KW-0812">Transmembrane</keyword>
<comment type="subcellular location">
    <subcellularLocation>
        <location evidence="1">Cell membrane</location>
        <topology evidence="1">Multi-pass membrane protein</topology>
    </subcellularLocation>
</comment>
<dbReference type="InterPro" id="IPR003593">
    <property type="entry name" value="AAA+_ATPase"/>
</dbReference>
<evidence type="ECO:0000256" key="8">
    <source>
        <dbReference type="SAM" id="Phobius"/>
    </source>
</evidence>
<feature type="transmembrane region" description="Helical" evidence="8">
    <location>
        <begin position="327"/>
        <end position="346"/>
    </location>
</feature>
<feature type="transmembrane region" description="Helical" evidence="8">
    <location>
        <begin position="60"/>
        <end position="85"/>
    </location>
</feature>
<evidence type="ECO:0000256" key="2">
    <source>
        <dbReference type="ARBA" id="ARBA00022692"/>
    </source>
</evidence>
<protein>
    <submittedName>
        <fullName evidence="11">ABC transporter ATP-binding protein</fullName>
    </submittedName>
</protein>
<dbReference type="InterPro" id="IPR003439">
    <property type="entry name" value="ABC_transporter-like_ATP-bd"/>
</dbReference>
<organism evidence="11 12">
    <name type="scientific">Bifidobacterium favimelis</name>
    <dbReference type="NCBI Taxonomy" id="3122979"/>
    <lineage>
        <taxon>Bacteria</taxon>
        <taxon>Bacillati</taxon>
        <taxon>Actinomycetota</taxon>
        <taxon>Actinomycetes</taxon>
        <taxon>Bifidobacteriales</taxon>
        <taxon>Bifidobacteriaceae</taxon>
        <taxon>Bifidobacterium</taxon>
    </lineage>
</organism>
<name>A0ABU8ZPD9_9BIFI</name>
<dbReference type="InterPro" id="IPR011527">
    <property type="entry name" value="ABC1_TM_dom"/>
</dbReference>
<reference evidence="11 12" key="1">
    <citation type="submission" date="2024-02" db="EMBL/GenBank/DDBJ databases">
        <title>Bifidobacterium honeyensis sp. nov., isolated from the comb honey.</title>
        <authorList>
            <person name="Liu W."/>
            <person name="Li Y."/>
        </authorList>
    </citation>
    <scope>NUCLEOTIDE SEQUENCE [LARGE SCALE GENOMIC DNA]</scope>
    <source>
        <strain evidence="11 12">IMAU50988</strain>
    </source>
</reference>
<evidence type="ECO:0000259" key="9">
    <source>
        <dbReference type="PROSITE" id="PS50893"/>
    </source>
</evidence>
<feature type="transmembrane region" description="Helical" evidence="8">
    <location>
        <begin position="296"/>
        <end position="315"/>
    </location>
</feature>
<keyword evidence="12" id="KW-1185">Reference proteome</keyword>
<dbReference type="InterPro" id="IPR036640">
    <property type="entry name" value="ABC1_TM_sf"/>
</dbReference>
<dbReference type="GO" id="GO:0005524">
    <property type="term" value="F:ATP binding"/>
    <property type="evidence" value="ECO:0007669"/>
    <property type="project" value="UniProtKB-KW"/>
</dbReference>
<feature type="region of interest" description="Disordered" evidence="7">
    <location>
        <begin position="635"/>
        <end position="658"/>
    </location>
</feature>
<dbReference type="Proteomes" id="UP001373159">
    <property type="component" value="Unassembled WGS sequence"/>
</dbReference>
<evidence type="ECO:0000256" key="1">
    <source>
        <dbReference type="ARBA" id="ARBA00004651"/>
    </source>
</evidence>
<feature type="region of interest" description="Disordered" evidence="7">
    <location>
        <begin position="1"/>
        <end position="43"/>
    </location>
</feature>
<comment type="caution">
    <text evidence="11">The sequence shown here is derived from an EMBL/GenBank/DDBJ whole genome shotgun (WGS) entry which is preliminary data.</text>
</comment>
<keyword evidence="6 8" id="KW-0472">Membrane</keyword>
<sequence>MGAAREDPGKTAGEEGFQGIPATGAEPGPGRVDQGSASPVASGRGSISRLVDFAGRRKPLVYLGCALSALSMLVGFGPYLCVWLVARDLLAHAPHWERSTGVAGYGWAALGTAVLSIILYFTALMCTHLAAFRSASNMRKETTGHLLKLPLGYFDRHGSGELRRIIDGCAGETESLLAHMLPDAAGSLALLAGMVVIFFVFDWRLGLACMVPVLVAVMCLVAMSTGRGKTFMKDYQEALLRMSETGTEYVRGIPVVKVFQQTVYSFKAFHDAIEDYASRAREYSLQACRLPQTIELTALNGLVVFLVPAALILAPGQADFARFLTDLAFYAVFSGLIPTAMTRLLFIGRAFDDADDALGRVRGILDASPLPVADRPRRAMGSGVDMKGVSFTYRGSSLPALQGVTFPVLPGELVALVGPSGGGKSTAAGLVPRFRDPQEGRVAVGGEDIRLLDPHDLMDRVAFVFQDNRLFTATLLDNVRAARPDADRQEVMTALDAARCADIVDKLPQGVDTMLGVGGAYLSGGEVQRVALARAMLKDAPILVLDEATAFADPENEVLIQQALTRLTRGGEGGRRTVLMIAHRLSTVTEADRIVVMDHGRVAEQGRHSELLEAGGLYARLWEDYRQAVDWKVANSGGVDGTRPGQGEDGGPAAPQGR</sequence>
<keyword evidence="3" id="KW-0547">Nucleotide-binding</keyword>
<dbReference type="SMART" id="SM00382">
    <property type="entry name" value="AAA"/>
    <property type="match status" value="1"/>
</dbReference>
<dbReference type="EMBL" id="JBANBB010000002">
    <property type="protein sequence ID" value="MEK0307123.1"/>
    <property type="molecule type" value="Genomic_DNA"/>
</dbReference>
<evidence type="ECO:0000259" key="10">
    <source>
        <dbReference type="PROSITE" id="PS50929"/>
    </source>
</evidence>
<gene>
    <name evidence="11" type="ORF">V8P97_06585</name>
</gene>
<dbReference type="InterPro" id="IPR027417">
    <property type="entry name" value="P-loop_NTPase"/>
</dbReference>
<dbReference type="PANTHER" id="PTHR24221:SF654">
    <property type="entry name" value="ATP-BINDING CASSETTE SUB-FAMILY B MEMBER 6"/>
    <property type="match status" value="1"/>
</dbReference>
<dbReference type="PANTHER" id="PTHR24221">
    <property type="entry name" value="ATP-BINDING CASSETTE SUB-FAMILY B"/>
    <property type="match status" value="1"/>
</dbReference>
<feature type="domain" description="ABC transmembrane type-1" evidence="10">
    <location>
        <begin position="63"/>
        <end position="281"/>
    </location>
</feature>
<evidence type="ECO:0000313" key="12">
    <source>
        <dbReference type="Proteomes" id="UP001373159"/>
    </source>
</evidence>
<evidence type="ECO:0000313" key="11">
    <source>
        <dbReference type="EMBL" id="MEK0307123.1"/>
    </source>
</evidence>
<evidence type="ECO:0000256" key="4">
    <source>
        <dbReference type="ARBA" id="ARBA00022840"/>
    </source>
</evidence>
<feature type="transmembrane region" description="Helical" evidence="8">
    <location>
        <begin position="105"/>
        <end position="131"/>
    </location>
</feature>
<evidence type="ECO:0000256" key="5">
    <source>
        <dbReference type="ARBA" id="ARBA00022989"/>
    </source>
</evidence>
<evidence type="ECO:0000256" key="3">
    <source>
        <dbReference type="ARBA" id="ARBA00022741"/>
    </source>
</evidence>
<feature type="transmembrane region" description="Helical" evidence="8">
    <location>
        <begin position="180"/>
        <end position="199"/>
    </location>
</feature>
<dbReference type="PROSITE" id="PS50929">
    <property type="entry name" value="ABC_TM1F"/>
    <property type="match status" value="1"/>
</dbReference>
<dbReference type="Pfam" id="PF00005">
    <property type="entry name" value="ABC_tran"/>
    <property type="match status" value="1"/>
</dbReference>
<dbReference type="InterPro" id="IPR039421">
    <property type="entry name" value="Type_1_exporter"/>
</dbReference>
<dbReference type="Pfam" id="PF00664">
    <property type="entry name" value="ABC_membrane"/>
    <property type="match status" value="1"/>
</dbReference>
<proteinExistence type="predicted"/>
<dbReference type="SUPFAM" id="SSF52540">
    <property type="entry name" value="P-loop containing nucleoside triphosphate hydrolases"/>
    <property type="match status" value="1"/>
</dbReference>
<dbReference type="Gene3D" id="3.40.50.300">
    <property type="entry name" value="P-loop containing nucleotide triphosphate hydrolases"/>
    <property type="match status" value="1"/>
</dbReference>
<keyword evidence="5 8" id="KW-1133">Transmembrane helix</keyword>
<dbReference type="PROSITE" id="PS50893">
    <property type="entry name" value="ABC_TRANSPORTER_2"/>
    <property type="match status" value="1"/>
</dbReference>
<accession>A0ABU8ZPD9</accession>
<dbReference type="SUPFAM" id="SSF90123">
    <property type="entry name" value="ABC transporter transmembrane region"/>
    <property type="match status" value="1"/>
</dbReference>
<keyword evidence="4 11" id="KW-0067">ATP-binding</keyword>
<evidence type="ECO:0000256" key="7">
    <source>
        <dbReference type="SAM" id="MobiDB-lite"/>
    </source>
</evidence>
<dbReference type="Gene3D" id="1.20.1560.10">
    <property type="entry name" value="ABC transporter type 1, transmembrane domain"/>
    <property type="match status" value="1"/>
</dbReference>